<evidence type="ECO:0000313" key="2">
    <source>
        <dbReference type="Proteomes" id="UP001151760"/>
    </source>
</evidence>
<evidence type="ECO:0000313" key="1">
    <source>
        <dbReference type="EMBL" id="GJT19682.1"/>
    </source>
</evidence>
<organism evidence="1 2">
    <name type="scientific">Tanacetum coccineum</name>
    <dbReference type="NCBI Taxonomy" id="301880"/>
    <lineage>
        <taxon>Eukaryota</taxon>
        <taxon>Viridiplantae</taxon>
        <taxon>Streptophyta</taxon>
        <taxon>Embryophyta</taxon>
        <taxon>Tracheophyta</taxon>
        <taxon>Spermatophyta</taxon>
        <taxon>Magnoliopsida</taxon>
        <taxon>eudicotyledons</taxon>
        <taxon>Gunneridae</taxon>
        <taxon>Pentapetalae</taxon>
        <taxon>asterids</taxon>
        <taxon>campanulids</taxon>
        <taxon>Asterales</taxon>
        <taxon>Asteraceae</taxon>
        <taxon>Asteroideae</taxon>
        <taxon>Anthemideae</taxon>
        <taxon>Anthemidinae</taxon>
        <taxon>Tanacetum</taxon>
    </lineage>
</organism>
<accession>A0ABQ5C0Q1</accession>
<keyword evidence="2" id="KW-1185">Reference proteome</keyword>
<name>A0ABQ5C0Q1_9ASTR</name>
<protein>
    <submittedName>
        <fullName evidence="1">Uncharacterized protein</fullName>
    </submittedName>
</protein>
<gene>
    <name evidence="1" type="ORF">Tco_0878388</name>
</gene>
<dbReference type="Proteomes" id="UP001151760">
    <property type="component" value="Unassembled WGS sequence"/>
</dbReference>
<comment type="caution">
    <text evidence="1">The sequence shown here is derived from an EMBL/GenBank/DDBJ whole genome shotgun (WGS) entry which is preliminary data.</text>
</comment>
<reference evidence="1" key="1">
    <citation type="journal article" date="2022" name="Int. J. Mol. Sci.">
        <title>Draft Genome of Tanacetum Coccineum: Genomic Comparison of Closely Related Tanacetum-Family Plants.</title>
        <authorList>
            <person name="Yamashiro T."/>
            <person name="Shiraishi A."/>
            <person name="Nakayama K."/>
            <person name="Satake H."/>
        </authorList>
    </citation>
    <scope>NUCLEOTIDE SEQUENCE</scope>
</reference>
<sequence length="189" mass="21206">MGSQELTVHHRGLIPGRGPTIRITCLPGGTHHTAYVPARRHHLHLFTLLISTGASVTDGLCTEDHVFSEEQRDDDEEMRRQGPSLCDSTVIPRVVLPPRKSLVLLLLPFYESGDLAGSARMMYCIPREDLCCSHGKIYKFVAMVHDALEHLGCQIFWRVRLWHHGMECGWSGGKPSMRLPPNHHSGESI</sequence>
<proteinExistence type="predicted"/>
<dbReference type="EMBL" id="BQNB010013737">
    <property type="protein sequence ID" value="GJT19682.1"/>
    <property type="molecule type" value="Genomic_DNA"/>
</dbReference>
<reference evidence="1" key="2">
    <citation type="submission" date="2022-01" db="EMBL/GenBank/DDBJ databases">
        <authorList>
            <person name="Yamashiro T."/>
            <person name="Shiraishi A."/>
            <person name="Satake H."/>
            <person name="Nakayama K."/>
        </authorList>
    </citation>
    <scope>NUCLEOTIDE SEQUENCE</scope>
</reference>